<dbReference type="SUPFAM" id="SSF50182">
    <property type="entry name" value="Sm-like ribonucleoproteins"/>
    <property type="match status" value="1"/>
</dbReference>
<feature type="transmembrane region" description="Helical" evidence="7">
    <location>
        <begin position="68"/>
        <end position="85"/>
    </location>
</feature>
<comment type="subcellular location">
    <subcellularLocation>
        <location evidence="1">Cell membrane</location>
        <topology evidence="1">Multi-pass membrane protein</topology>
    </subcellularLocation>
</comment>
<keyword evidence="5 7" id="KW-1133">Transmembrane helix</keyword>
<dbReference type="InterPro" id="IPR023408">
    <property type="entry name" value="MscS_beta-dom_sf"/>
</dbReference>
<reference evidence="11" key="1">
    <citation type="submission" date="2020-03" db="EMBL/GenBank/DDBJ databases">
        <authorList>
            <person name="Guo F."/>
        </authorList>
    </citation>
    <scope>NUCLEOTIDE SEQUENCE</scope>
    <source>
        <strain evidence="11">JCM 30134</strain>
    </source>
</reference>
<keyword evidence="12" id="KW-1185">Reference proteome</keyword>
<dbReference type="PANTHER" id="PTHR43634:SF2">
    <property type="entry name" value="LOW CONDUCTANCE MECHANOSENSITIVE CHANNEL YNAI"/>
    <property type="match status" value="1"/>
</dbReference>
<dbReference type="InterPro" id="IPR049142">
    <property type="entry name" value="MS_channel_1st"/>
</dbReference>
<dbReference type="GO" id="GO:0008381">
    <property type="term" value="F:mechanosensitive monoatomic ion channel activity"/>
    <property type="evidence" value="ECO:0007669"/>
    <property type="project" value="UniProtKB-ARBA"/>
</dbReference>
<evidence type="ECO:0000256" key="6">
    <source>
        <dbReference type="ARBA" id="ARBA00023136"/>
    </source>
</evidence>
<dbReference type="InterPro" id="IPR011066">
    <property type="entry name" value="MscS_channel_C_sf"/>
</dbReference>
<evidence type="ECO:0000256" key="2">
    <source>
        <dbReference type="ARBA" id="ARBA00008017"/>
    </source>
</evidence>
<dbReference type="Gene3D" id="1.10.287.1260">
    <property type="match status" value="1"/>
</dbReference>
<dbReference type="PANTHER" id="PTHR43634">
    <property type="entry name" value="OW CONDUCTANCE MECHANOSENSITIVE CHANNEL"/>
    <property type="match status" value="1"/>
</dbReference>
<dbReference type="InterPro" id="IPR045042">
    <property type="entry name" value="YnaI-like"/>
</dbReference>
<dbReference type="InterPro" id="IPR006685">
    <property type="entry name" value="MscS_channel_2nd"/>
</dbReference>
<evidence type="ECO:0000259" key="9">
    <source>
        <dbReference type="Pfam" id="PF21082"/>
    </source>
</evidence>
<feature type="domain" description="Mechanosensitive ion channel MscS" evidence="8">
    <location>
        <begin position="183"/>
        <end position="252"/>
    </location>
</feature>
<evidence type="ECO:0000259" key="10">
    <source>
        <dbReference type="Pfam" id="PF21088"/>
    </source>
</evidence>
<evidence type="ECO:0000256" key="7">
    <source>
        <dbReference type="SAM" id="Phobius"/>
    </source>
</evidence>
<keyword evidence="4 7" id="KW-0812">Transmembrane</keyword>
<evidence type="ECO:0000313" key="11">
    <source>
        <dbReference type="EMBL" id="NHO68056.1"/>
    </source>
</evidence>
<dbReference type="SUPFAM" id="SSF82861">
    <property type="entry name" value="Mechanosensitive channel protein MscS (YggB), transmembrane region"/>
    <property type="match status" value="1"/>
</dbReference>
<keyword evidence="6 7" id="KW-0472">Membrane</keyword>
<evidence type="ECO:0000259" key="8">
    <source>
        <dbReference type="Pfam" id="PF00924"/>
    </source>
</evidence>
<feature type="transmembrane region" description="Helical" evidence="7">
    <location>
        <begin position="17"/>
        <end position="36"/>
    </location>
</feature>
<feature type="transmembrane region" description="Helical" evidence="7">
    <location>
        <begin position="161"/>
        <end position="181"/>
    </location>
</feature>
<organism evidence="11 12">
    <name type="scientific">Pseudomaricurvus hydrocarbonicus</name>
    <dbReference type="NCBI Taxonomy" id="1470433"/>
    <lineage>
        <taxon>Bacteria</taxon>
        <taxon>Pseudomonadati</taxon>
        <taxon>Pseudomonadota</taxon>
        <taxon>Gammaproteobacteria</taxon>
        <taxon>Cellvibrionales</taxon>
        <taxon>Cellvibrionaceae</taxon>
        <taxon>Pseudomaricurvus</taxon>
    </lineage>
</organism>
<gene>
    <name evidence="11" type="ORF">G8770_21115</name>
</gene>
<dbReference type="GO" id="GO:0005886">
    <property type="term" value="C:plasma membrane"/>
    <property type="evidence" value="ECO:0007669"/>
    <property type="project" value="UniProtKB-SubCell"/>
</dbReference>
<accession>A0A9E5T2Q0</accession>
<evidence type="ECO:0000256" key="1">
    <source>
        <dbReference type="ARBA" id="ARBA00004651"/>
    </source>
</evidence>
<keyword evidence="3" id="KW-1003">Cell membrane</keyword>
<dbReference type="Pfam" id="PF21088">
    <property type="entry name" value="MS_channel_1st"/>
    <property type="match status" value="1"/>
</dbReference>
<evidence type="ECO:0000256" key="3">
    <source>
        <dbReference type="ARBA" id="ARBA00022475"/>
    </source>
</evidence>
<dbReference type="InterPro" id="IPR011014">
    <property type="entry name" value="MscS_channel_TM-2"/>
</dbReference>
<feature type="domain" description="Mechanosensitive ion channel transmembrane helices 2/3" evidence="10">
    <location>
        <begin position="141"/>
        <end position="182"/>
    </location>
</feature>
<evidence type="ECO:0000313" key="12">
    <source>
        <dbReference type="Proteomes" id="UP000787472"/>
    </source>
</evidence>
<dbReference type="InterPro" id="IPR049278">
    <property type="entry name" value="MS_channel_C"/>
</dbReference>
<dbReference type="InterPro" id="IPR010920">
    <property type="entry name" value="LSM_dom_sf"/>
</dbReference>
<name>A0A9E5T2Q0_9GAMM</name>
<dbReference type="InterPro" id="IPR006686">
    <property type="entry name" value="MscS_channel_CS"/>
</dbReference>
<dbReference type="PROSITE" id="PS01246">
    <property type="entry name" value="UPF0003"/>
    <property type="match status" value="1"/>
</dbReference>
<dbReference type="AlphaFoldDB" id="A0A9E5T2Q0"/>
<dbReference type="Gene3D" id="3.30.70.100">
    <property type="match status" value="1"/>
</dbReference>
<feature type="domain" description="Mechanosensitive ion channel MscS C-terminal" evidence="9">
    <location>
        <begin position="262"/>
        <end position="342"/>
    </location>
</feature>
<dbReference type="Proteomes" id="UP000787472">
    <property type="component" value="Unassembled WGS sequence"/>
</dbReference>
<proteinExistence type="inferred from homology"/>
<feature type="transmembrane region" description="Helical" evidence="7">
    <location>
        <begin position="97"/>
        <end position="114"/>
    </location>
</feature>
<evidence type="ECO:0000256" key="5">
    <source>
        <dbReference type="ARBA" id="ARBA00022989"/>
    </source>
</evidence>
<protein>
    <submittedName>
        <fullName evidence="11">Mechanosensitive ion channel family protein</fullName>
    </submittedName>
</protein>
<comment type="caution">
    <text evidence="11">The sequence shown here is derived from an EMBL/GenBank/DDBJ whole genome shotgun (WGS) entry which is preliminary data.</text>
</comment>
<dbReference type="Pfam" id="PF00924">
    <property type="entry name" value="MS_channel_2nd"/>
    <property type="match status" value="1"/>
</dbReference>
<evidence type="ECO:0000256" key="4">
    <source>
        <dbReference type="ARBA" id="ARBA00022692"/>
    </source>
</evidence>
<sequence length="378" mass="42392">MSELTAQLIDWVGRGNYWVVQVFAIVLLTLIAALLVKISLDRLLVKAEKTHNLWDDAFLSAARRPLHWLVWLVGLSLAAQLAAKVSGNELLQVIEPVRRIGVVILLGWFLVLMIRRAEQNLMDPRYSEKPMDETTVRAIGKLLRMSVIITAILVLMQSLGYSISGVLAFGGVGGIAMGFAAKDMLANFFGGLMVYLDRPFSVGDWIRSPDQEIEGTVEDIGWRVTRIRTFDKRPLYVPNSTFTHIAIENPSRMTNRRIHETIGIRYCDAAAMQEIIEKVTEYLKQHPEIDTDQTLIVNFNKFAASSLDFFIYTFTKTTNWVHFHAIKQDVLLGVLNIVESCGAECAFPTSTVHLPDGVALTTENQGEDAMRRPESVNA</sequence>
<dbReference type="EMBL" id="JAAONZ010000023">
    <property type="protein sequence ID" value="NHO68056.1"/>
    <property type="molecule type" value="Genomic_DNA"/>
</dbReference>
<dbReference type="RefSeq" id="WP_167191682.1">
    <property type="nucleotide sequence ID" value="NZ_JAAONZ010000023.1"/>
</dbReference>
<comment type="similarity">
    <text evidence="2">Belongs to the MscS (TC 1.A.23) family.</text>
</comment>
<dbReference type="Gene3D" id="2.30.30.60">
    <property type="match status" value="1"/>
</dbReference>
<dbReference type="SUPFAM" id="SSF82689">
    <property type="entry name" value="Mechanosensitive channel protein MscS (YggB), C-terminal domain"/>
    <property type="match status" value="1"/>
</dbReference>
<dbReference type="Pfam" id="PF21082">
    <property type="entry name" value="MS_channel_3rd"/>
    <property type="match status" value="1"/>
</dbReference>